<evidence type="ECO:0000313" key="2">
    <source>
        <dbReference type="Proteomes" id="UP001189429"/>
    </source>
</evidence>
<organism evidence="1 2">
    <name type="scientific">Prorocentrum cordatum</name>
    <dbReference type="NCBI Taxonomy" id="2364126"/>
    <lineage>
        <taxon>Eukaryota</taxon>
        <taxon>Sar</taxon>
        <taxon>Alveolata</taxon>
        <taxon>Dinophyceae</taxon>
        <taxon>Prorocentrales</taxon>
        <taxon>Prorocentraceae</taxon>
        <taxon>Prorocentrum</taxon>
    </lineage>
</organism>
<feature type="non-terminal residue" evidence="1">
    <location>
        <position position="1"/>
    </location>
</feature>
<keyword evidence="2" id="KW-1185">Reference proteome</keyword>
<gene>
    <name evidence="1" type="ORF">PCOR1329_LOCUS11485</name>
</gene>
<evidence type="ECO:0000313" key="1">
    <source>
        <dbReference type="EMBL" id="CAK0804797.1"/>
    </source>
</evidence>
<protein>
    <submittedName>
        <fullName evidence="1">Uncharacterized protein</fullName>
    </submittedName>
</protein>
<dbReference type="EMBL" id="CAUYUJ010003323">
    <property type="protein sequence ID" value="CAK0804797.1"/>
    <property type="molecule type" value="Genomic_DNA"/>
</dbReference>
<name>A0ABN9QFR1_9DINO</name>
<comment type="caution">
    <text evidence="1">The sequence shown here is derived from an EMBL/GenBank/DDBJ whole genome shotgun (WGS) entry which is preliminary data.</text>
</comment>
<reference evidence="1" key="1">
    <citation type="submission" date="2023-10" db="EMBL/GenBank/DDBJ databases">
        <authorList>
            <person name="Chen Y."/>
            <person name="Shah S."/>
            <person name="Dougan E. K."/>
            <person name="Thang M."/>
            <person name="Chan C."/>
        </authorList>
    </citation>
    <scope>NUCLEOTIDE SEQUENCE [LARGE SCALE GENOMIC DNA]</scope>
</reference>
<accession>A0ABN9QFR1</accession>
<sequence length="156" mass="16851">VLAVVERHFQTIERVCVHHTQYEELMEQVCLAFSYILGFSREYVPNSPVFVPMMQLMARCCEQHPQPFYMGLVRSAIGFFADAGSADLDKILIDLTGLFVLPLARLLGSSGGAPPAALTPPINAPLGVTRPPPPGRGEVVAASAAFVGLTHVGHMH</sequence>
<dbReference type="Gene3D" id="1.25.10.10">
    <property type="entry name" value="Leucine-rich Repeat Variant"/>
    <property type="match status" value="1"/>
</dbReference>
<proteinExistence type="predicted"/>
<dbReference type="InterPro" id="IPR011989">
    <property type="entry name" value="ARM-like"/>
</dbReference>
<dbReference type="Proteomes" id="UP001189429">
    <property type="component" value="Unassembled WGS sequence"/>
</dbReference>